<keyword evidence="4" id="KW-1185">Reference proteome</keyword>
<protein>
    <recommendedName>
        <fullName evidence="5">DUF4179 domain-containing protein</fullName>
    </recommendedName>
</protein>
<dbReference type="RefSeq" id="WP_191281269.1">
    <property type="nucleotide sequence ID" value="NZ_BNAD01000024.1"/>
</dbReference>
<feature type="region of interest" description="Disordered" evidence="1">
    <location>
        <begin position="66"/>
        <end position="92"/>
    </location>
</feature>
<name>A0ABQ3HP06_9ACTN</name>
<evidence type="ECO:0008006" key="5">
    <source>
        <dbReference type="Google" id="ProtNLM"/>
    </source>
</evidence>
<dbReference type="EMBL" id="BNAD01000024">
    <property type="protein sequence ID" value="GHE19407.1"/>
    <property type="molecule type" value="Genomic_DNA"/>
</dbReference>
<reference evidence="4" key="1">
    <citation type="journal article" date="2019" name="Int. J. Syst. Evol. Microbiol.">
        <title>The Global Catalogue of Microorganisms (GCM) 10K type strain sequencing project: providing services to taxonomists for standard genome sequencing and annotation.</title>
        <authorList>
            <consortium name="The Broad Institute Genomics Platform"/>
            <consortium name="The Broad Institute Genome Sequencing Center for Infectious Disease"/>
            <person name="Wu L."/>
            <person name="Ma J."/>
        </authorList>
    </citation>
    <scope>NUCLEOTIDE SEQUENCE [LARGE SCALE GENOMIC DNA]</scope>
    <source>
        <strain evidence="4">CGMCC 1.12791</strain>
    </source>
</reference>
<gene>
    <name evidence="3" type="ORF">GCM10011376_40170</name>
</gene>
<organism evidence="3 4">
    <name type="scientific">Nocardioides flavus</name>
    <name type="common">ex Wang et al. 2016</name>
    <dbReference type="NCBI Taxonomy" id="2058780"/>
    <lineage>
        <taxon>Bacteria</taxon>
        <taxon>Bacillati</taxon>
        <taxon>Actinomycetota</taxon>
        <taxon>Actinomycetes</taxon>
        <taxon>Propionibacteriales</taxon>
        <taxon>Nocardioidaceae</taxon>
        <taxon>Nocardioides</taxon>
    </lineage>
</organism>
<evidence type="ECO:0000313" key="4">
    <source>
        <dbReference type="Proteomes" id="UP000597341"/>
    </source>
</evidence>
<dbReference type="Proteomes" id="UP000597341">
    <property type="component" value="Unassembled WGS sequence"/>
</dbReference>
<evidence type="ECO:0000256" key="1">
    <source>
        <dbReference type="SAM" id="MobiDB-lite"/>
    </source>
</evidence>
<sequence length="363" mass="38663">MNDDLEVLRRLVDYHDHIAAPPVAVADDLRRGRRRVRRRRAVVAGTLAAGLASAVAAVTLVIGAEPGGRPEPAGPPSPPASTDSRRGSPGLVAPLIAPDSMLDVRELGFRVEGLQTVGGRLLADRQEVEVVVERATYSVEVYYQGRDPELSASDPSGQEIRVHGVAGTLVERPDFGSHLTYLIWEYAPDSWAVVRRSEDSSVPSRKAEVLVVAEAVRPGGPAVRVPFRLGTASAPLLRSETLVEVWMSRDAASWRASYESGLGLVGNPSTSGGRCGGSAMASRSERSFSHRGHPGCVEAVDEDLSEVGSVELEVDGQTRQVHRHGAPLAGYRVEDLADLLAGITVASSDDRAIWFDLATAFGG</sequence>
<keyword evidence="2" id="KW-1133">Transmembrane helix</keyword>
<comment type="caution">
    <text evidence="3">The sequence shown here is derived from an EMBL/GenBank/DDBJ whole genome shotgun (WGS) entry which is preliminary data.</text>
</comment>
<keyword evidence="2" id="KW-0812">Transmembrane</keyword>
<evidence type="ECO:0000256" key="2">
    <source>
        <dbReference type="SAM" id="Phobius"/>
    </source>
</evidence>
<feature type="transmembrane region" description="Helical" evidence="2">
    <location>
        <begin position="41"/>
        <end position="62"/>
    </location>
</feature>
<accession>A0ABQ3HP06</accession>
<keyword evidence="2" id="KW-0472">Membrane</keyword>
<evidence type="ECO:0000313" key="3">
    <source>
        <dbReference type="EMBL" id="GHE19407.1"/>
    </source>
</evidence>
<proteinExistence type="predicted"/>